<dbReference type="InterPro" id="IPR016169">
    <property type="entry name" value="FAD-bd_PCMH_sub2"/>
</dbReference>
<feature type="domain" description="FAD-binding PCMH-type" evidence="5">
    <location>
        <begin position="40"/>
        <end position="206"/>
    </location>
</feature>
<keyword evidence="2" id="KW-0285">Flavoprotein</keyword>
<dbReference type="OrthoDB" id="363185at2759"/>
<protein>
    <recommendedName>
        <fullName evidence="5">FAD-binding PCMH-type domain-containing protein</fullName>
    </recommendedName>
</protein>
<dbReference type="GO" id="GO:0071949">
    <property type="term" value="F:FAD binding"/>
    <property type="evidence" value="ECO:0007669"/>
    <property type="project" value="InterPro"/>
</dbReference>
<evidence type="ECO:0000256" key="4">
    <source>
        <dbReference type="ARBA" id="ARBA00023002"/>
    </source>
</evidence>
<dbReference type="EMBL" id="ML742249">
    <property type="protein sequence ID" value="KAE8146650.1"/>
    <property type="molecule type" value="Genomic_DNA"/>
</dbReference>
<comment type="similarity">
    <text evidence="1">Belongs to the oxygen-dependent FAD-linked oxidoreductase family.</text>
</comment>
<dbReference type="InterPro" id="IPR016167">
    <property type="entry name" value="FAD-bd_PCMH_sub1"/>
</dbReference>
<dbReference type="InterPro" id="IPR006094">
    <property type="entry name" value="Oxid_FAD_bind_N"/>
</dbReference>
<dbReference type="Pfam" id="PF01565">
    <property type="entry name" value="FAD_binding_4"/>
    <property type="match status" value="1"/>
</dbReference>
<dbReference type="PANTHER" id="PTHR42973">
    <property type="entry name" value="BINDING OXIDOREDUCTASE, PUTATIVE (AFU_ORTHOLOGUE AFUA_1G17690)-RELATED"/>
    <property type="match status" value="1"/>
</dbReference>
<evidence type="ECO:0000256" key="3">
    <source>
        <dbReference type="ARBA" id="ARBA00022827"/>
    </source>
</evidence>
<proteinExistence type="inferred from homology"/>
<evidence type="ECO:0000313" key="7">
    <source>
        <dbReference type="Proteomes" id="UP000325780"/>
    </source>
</evidence>
<organism evidence="6 7">
    <name type="scientific">Aspergillus avenaceus</name>
    <dbReference type="NCBI Taxonomy" id="36643"/>
    <lineage>
        <taxon>Eukaryota</taxon>
        <taxon>Fungi</taxon>
        <taxon>Dikarya</taxon>
        <taxon>Ascomycota</taxon>
        <taxon>Pezizomycotina</taxon>
        <taxon>Eurotiomycetes</taxon>
        <taxon>Eurotiomycetidae</taxon>
        <taxon>Eurotiales</taxon>
        <taxon>Aspergillaceae</taxon>
        <taxon>Aspergillus</taxon>
        <taxon>Aspergillus subgen. Circumdati</taxon>
    </lineage>
</organism>
<gene>
    <name evidence="6" type="ORF">BDV25DRAFT_46997</name>
</gene>
<dbReference type="SUPFAM" id="SSF56176">
    <property type="entry name" value="FAD-binding/transporter-associated domain-like"/>
    <property type="match status" value="1"/>
</dbReference>
<name>A0A5N6TK55_ASPAV</name>
<keyword evidence="3" id="KW-0274">FAD</keyword>
<evidence type="ECO:0000259" key="5">
    <source>
        <dbReference type="PROSITE" id="PS51387"/>
    </source>
</evidence>
<dbReference type="GO" id="GO:0016491">
    <property type="term" value="F:oxidoreductase activity"/>
    <property type="evidence" value="ECO:0007669"/>
    <property type="project" value="UniProtKB-KW"/>
</dbReference>
<dbReference type="InterPro" id="IPR036318">
    <property type="entry name" value="FAD-bd_PCMH-like_sf"/>
</dbReference>
<dbReference type="Gene3D" id="3.40.462.20">
    <property type="match status" value="1"/>
</dbReference>
<dbReference type="Gene3D" id="3.30.465.10">
    <property type="match status" value="1"/>
</dbReference>
<dbReference type="Gene3D" id="3.30.43.10">
    <property type="entry name" value="Uridine Diphospho-n-acetylenolpyruvylglucosamine Reductase, domain 2"/>
    <property type="match status" value="1"/>
</dbReference>
<dbReference type="AlphaFoldDB" id="A0A5N6TK55"/>
<dbReference type="Proteomes" id="UP000325780">
    <property type="component" value="Unassembled WGS sequence"/>
</dbReference>
<accession>A0A5N6TK55</accession>
<evidence type="ECO:0000256" key="1">
    <source>
        <dbReference type="ARBA" id="ARBA00005466"/>
    </source>
</evidence>
<dbReference type="InterPro" id="IPR050416">
    <property type="entry name" value="FAD-linked_Oxidoreductase"/>
</dbReference>
<keyword evidence="4" id="KW-0560">Oxidoreductase</keyword>
<evidence type="ECO:0000256" key="2">
    <source>
        <dbReference type="ARBA" id="ARBA00022630"/>
    </source>
</evidence>
<reference evidence="6 7" key="1">
    <citation type="submission" date="2019-04" db="EMBL/GenBank/DDBJ databases">
        <title>Friends and foes A comparative genomics study of 23 Aspergillus species from section Flavi.</title>
        <authorList>
            <consortium name="DOE Joint Genome Institute"/>
            <person name="Kjaerbolling I."/>
            <person name="Vesth T."/>
            <person name="Frisvad J.C."/>
            <person name="Nybo J.L."/>
            <person name="Theobald S."/>
            <person name="Kildgaard S."/>
            <person name="Isbrandt T."/>
            <person name="Kuo A."/>
            <person name="Sato A."/>
            <person name="Lyhne E.K."/>
            <person name="Kogle M.E."/>
            <person name="Wiebenga A."/>
            <person name="Kun R.S."/>
            <person name="Lubbers R.J."/>
            <person name="Makela M.R."/>
            <person name="Barry K."/>
            <person name="Chovatia M."/>
            <person name="Clum A."/>
            <person name="Daum C."/>
            <person name="Haridas S."/>
            <person name="He G."/>
            <person name="LaButti K."/>
            <person name="Lipzen A."/>
            <person name="Mondo S."/>
            <person name="Riley R."/>
            <person name="Salamov A."/>
            <person name="Simmons B.A."/>
            <person name="Magnuson J.K."/>
            <person name="Henrissat B."/>
            <person name="Mortensen U.H."/>
            <person name="Larsen T.O."/>
            <person name="Devries R.P."/>
            <person name="Grigoriev I.V."/>
            <person name="Machida M."/>
            <person name="Baker S.E."/>
            <person name="Andersen M.R."/>
        </authorList>
    </citation>
    <scope>NUCLEOTIDE SEQUENCE [LARGE SCALE GENOMIC DNA]</scope>
    <source>
        <strain evidence="6 7">IBT 18842</strain>
    </source>
</reference>
<keyword evidence="7" id="KW-1185">Reference proteome</keyword>
<sequence>MADSQLAALEFFLQDHPEITYVPPFSPYYPAARKVWNVGRPDRPLAFLYPQSAEDVSAIVRYAKSAGIKFTIRAGGHNLEGRSIVENALTVDLRALRSVHVAADHQSATVGGGILASELGNELWKEGVATPLGAIPSVGYVGWATYGGYGSFSSNWGLGADQILGATLVNADGDIVKADEGLLKGLRGGGGVFGVIVDITIKVYPLKSLLAGAIMFNSQDVTNTFIDFNAEYEKLQDEGIPLELTVQQICFNAPPGRVYGVIFVWSGDDLEEGKRWNERISSLGPVVMNTVAVTTVPEYYAGNAGLVPNSAYGSTRTLNIRRTTPEVARAIGSSLAKMPSDPVTMLSVHQLRGPSAAPKENSVFGTREPHFMLEIIGCATAQEVREFSEEWAAHVVNAVQQTDSANILSTVYASLYPLGKGCQSSTLNKIFGSHTQEILALKDRYDPENVFSLTVPELK</sequence>
<evidence type="ECO:0000313" key="6">
    <source>
        <dbReference type="EMBL" id="KAE8146650.1"/>
    </source>
</evidence>
<dbReference type="InterPro" id="IPR016166">
    <property type="entry name" value="FAD-bd_PCMH"/>
</dbReference>
<dbReference type="PROSITE" id="PS51387">
    <property type="entry name" value="FAD_PCMH"/>
    <property type="match status" value="1"/>
</dbReference>
<dbReference type="PANTHER" id="PTHR42973:SF7">
    <property type="entry name" value="FAD-BINDING PCMH-TYPE DOMAIN-CONTAINING PROTEIN"/>
    <property type="match status" value="1"/>
</dbReference>